<dbReference type="AlphaFoldDB" id="A0ABD1MQS8"/>
<name>A0ABD1MQS8_9FABA</name>
<evidence type="ECO:0000313" key="2">
    <source>
        <dbReference type="Proteomes" id="UP001603857"/>
    </source>
</evidence>
<dbReference type="Proteomes" id="UP001603857">
    <property type="component" value="Unassembled WGS sequence"/>
</dbReference>
<dbReference type="EMBL" id="JBGMDY010000004">
    <property type="protein sequence ID" value="KAL2337863.1"/>
    <property type="molecule type" value="Genomic_DNA"/>
</dbReference>
<sequence>MDFTKLIQLSQSCLNLQGTIKKFSNANRTSKESHSSHNLSQRLSRVVSRATIMLNSSASRAEKIPMKLEKAPKQSPRASLNIPPIAANPGDPKAPPSQLHFMKPCKSACQSTCLGSLEAHTMAPTPSWRRKCFCDQEITLTGFVPTIIAQDAHVHVRTLFTEKTLP</sequence>
<keyword evidence="2" id="KW-1185">Reference proteome</keyword>
<comment type="caution">
    <text evidence="1">The sequence shown here is derived from an EMBL/GenBank/DDBJ whole genome shotgun (WGS) entry which is preliminary data.</text>
</comment>
<gene>
    <name evidence="1" type="ORF">Fmac_012309</name>
</gene>
<protein>
    <submittedName>
        <fullName evidence="1">Uncharacterized protein</fullName>
    </submittedName>
</protein>
<proteinExistence type="predicted"/>
<organism evidence="1 2">
    <name type="scientific">Flemingia macrophylla</name>
    <dbReference type="NCBI Taxonomy" id="520843"/>
    <lineage>
        <taxon>Eukaryota</taxon>
        <taxon>Viridiplantae</taxon>
        <taxon>Streptophyta</taxon>
        <taxon>Embryophyta</taxon>
        <taxon>Tracheophyta</taxon>
        <taxon>Spermatophyta</taxon>
        <taxon>Magnoliopsida</taxon>
        <taxon>eudicotyledons</taxon>
        <taxon>Gunneridae</taxon>
        <taxon>Pentapetalae</taxon>
        <taxon>rosids</taxon>
        <taxon>fabids</taxon>
        <taxon>Fabales</taxon>
        <taxon>Fabaceae</taxon>
        <taxon>Papilionoideae</taxon>
        <taxon>50 kb inversion clade</taxon>
        <taxon>NPAAA clade</taxon>
        <taxon>indigoferoid/millettioid clade</taxon>
        <taxon>Phaseoleae</taxon>
        <taxon>Flemingia</taxon>
    </lineage>
</organism>
<evidence type="ECO:0000313" key="1">
    <source>
        <dbReference type="EMBL" id="KAL2337863.1"/>
    </source>
</evidence>
<accession>A0ABD1MQS8</accession>
<reference evidence="1 2" key="1">
    <citation type="submission" date="2024-08" db="EMBL/GenBank/DDBJ databases">
        <title>Insights into the chromosomal genome structure of Flemingia macrophylla.</title>
        <authorList>
            <person name="Ding Y."/>
            <person name="Zhao Y."/>
            <person name="Bi W."/>
            <person name="Wu M."/>
            <person name="Zhao G."/>
            <person name="Gong Y."/>
            <person name="Li W."/>
            <person name="Zhang P."/>
        </authorList>
    </citation>
    <scope>NUCLEOTIDE SEQUENCE [LARGE SCALE GENOMIC DNA]</scope>
    <source>
        <strain evidence="1">DYQJB</strain>
        <tissue evidence="1">Leaf</tissue>
    </source>
</reference>